<keyword evidence="1" id="KW-0812">Transmembrane</keyword>
<name>A0ABD0UN66_DENTH</name>
<evidence type="ECO:0000256" key="1">
    <source>
        <dbReference type="SAM" id="Phobius"/>
    </source>
</evidence>
<gene>
    <name evidence="2" type="ORF">M5K25_017767</name>
</gene>
<evidence type="ECO:0000313" key="2">
    <source>
        <dbReference type="EMBL" id="KAL0911842.1"/>
    </source>
</evidence>
<proteinExistence type="predicted"/>
<organism evidence="2 3">
    <name type="scientific">Dendrobium thyrsiflorum</name>
    <name type="common">Pinecone-like raceme dendrobium</name>
    <name type="synonym">Orchid</name>
    <dbReference type="NCBI Taxonomy" id="117978"/>
    <lineage>
        <taxon>Eukaryota</taxon>
        <taxon>Viridiplantae</taxon>
        <taxon>Streptophyta</taxon>
        <taxon>Embryophyta</taxon>
        <taxon>Tracheophyta</taxon>
        <taxon>Spermatophyta</taxon>
        <taxon>Magnoliopsida</taxon>
        <taxon>Liliopsida</taxon>
        <taxon>Asparagales</taxon>
        <taxon>Orchidaceae</taxon>
        <taxon>Epidendroideae</taxon>
        <taxon>Malaxideae</taxon>
        <taxon>Dendrobiinae</taxon>
        <taxon>Dendrobium</taxon>
    </lineage>
</organism>
<feature type="transmembrane region" description="Helical" evidence="1">
    <location>
        <begin position="414"/>
        <end position="438"/>
    </location>
</feature>
<dbReference type="PANTHER" id="PTHR31286">
    <property type="entry name" value="GLYCINE-RICH CELL WALL STRUCTURAL PROTEIN 1.8-LIKE"/>
    <property type="match status" value="1"/>
</dbReference>
<feature type="transmembrane region" description="Helical" evidence="1">
    <location>
        <begin position="450"/>
        <end position="470"/>
    </location>
</feature>
<keyword evidence="1" id="KW-1133">Transmembrane helix</keyword>
<dbReference type="AlphaFoldDB" id="A0ABD0UN66"/>
<accession>A0ABD0UN66</accession>
<reference evidence="2 3" key="1">
    <citation type="journal article" date="2024" name="Plant Biotechnol. J.">
        <title>Dendrobium thyrsiflorum genome and its molecular insights into genes involved in important horticultural traits.</title>
        <authorList>
            <person name="Chen B."/>
            <person name="Wang J.Y."/>
            <person name="Zheng P.J."/>
            <person name="Li K.L."/>
            <person name="Liang Y.M."/>
            <person name="Chen X.F."/>
            <person name="Zhang C."/>
            <person name="Zhao X."/>
            <person name="He X."/>
            <person name="Zhang G.Q."/>
            <person name="Liu Z.J."/>
            <person name="Xu Q."/>
        </authorList>
    </citation>
    <scope>NUCLEOTIDE SEQUENCE [LARGE SCALE GENOMIC DNA]</scope>
    <source>
        <strain evidence="2">GZMU011</strain>
    </source>
</reference>
<keyword evidence="3" id="KW-1185">Reference proteome</keyword>
<dbReference type="Proteomes" id="UP001552299">
    <property type="component" value="Unassembled WGS sequence"/>
</dbReference>
<comment type="caution">
    <text evidence="2">The sequence shown here is derived from an EMBL/GenBank/DDBJ whole genome shotgun (WGS) entry which is preliminary data.</text>
</comment>
<keyword evidence="1" id="KW-0472">Membrane</keyword>
<dbReference type="PANTHER" id="PTHR31286:SF165">
    <property type="entry name" value="DUF4283 DOMAIN-CONTAINING PROTEIN"/>
    <property type="match status" value="1"/>
</dbReference>
<dbReference type="InterPro" id="IPR040256">
    <property type="entry name" value="At4g02000-like"/>
</dbReference>
<sequence>MASIFGKPLQTDQSIASISRPSVARVLVELDILKKHPDEIWLGSELNGYFQKVEFENLPIFYSHCKMHGHGIKECFRLHPHLRKEESSKQVQGRDLIPDVNVSPNPEGNEGADPIVQVFRGDPLPLISPSDEMNLKIDEDFDHDQGRNTNFTLPLLVNDQNVDEQMLAIYSTHNVVSPLLITSDEANKNFFHMDVLPSKFFCQNNGLSQTMVNVQEMDQIGVMKDIGEKELMNIANENDVTLEEGELPLEMEHTGINNGNAPLNSLYLSDTLTDMEDLVPRQDDSDINNIGFNSPNEHCKRGRKQKNFKDFILPYARSSRSIHKEGNACANWLARWGCGSDHFAEFSGSNLPPALNGFVRLDKVGVPYVKDSFYVSILVANNFPIWGNVDPVSDCIFGWDGLQNNVLKNYSQVLAGWFVFLGLGRWCYHLCFAFLIGWFHGFLSSQLIRFWLMSFGFPPSTWIRLIHYLVFYPFLQDDIIAGVRSAVVL</sequence>
<evidence type="ECO:0000313" key="3">
    <source>
        <dbReference type="Proteomes" id="UP001552299"/>
    </source>
</evidence>
<dbReference type="EMBL" id="JANQDX010000014">
    <property type="protein sequence ID" value="KAL0911842.1"/>
    <property type="molecule type" value="Genomic_DNA"/>
</dbReference>
<protein>
    <submittedName>
        <fullName evidence="2">Uncharacterized protein</fullName>
    </submittedName>
</protein>